<reference evidence="12 16" key="3">
    <citation type="submission" date="2019-07" db="EMBL/GenBank/DDBJ databases">
        <title>Comparative genome analysis of staphylococcus lugdunensis shows clonal complex-dependent diversity of the putative virulence factor, ess/type vii locus.</title>
        <authorList>
            <person name="Lebeurre J."/>
            <person name="Dahyot S."/>
            <person name="Diene S."/>
            <person name="Paulay A."/>
            <person name="Aubourg M."/>
            <person name="Argemi X."/>
            <person name="Giard J.-C."/>
            <person name="Tournier I."/>
            <person name="Francois P."/>
            <person name="Pestel-Caron M."/>
        </authorList>
    </citation>
    <scope>NUCLEOTIDE SEQUENCE [LARGE SCALE GENOMIC DNA]</scope>
    <source>
        <strain evidence="12 16">SL13</strain>
    </source>
</reference>
<evidence type="ECO:0000256" key="3">
    <source>
        <dbReference type="ARBA" id="ARBA00022475"/>
    </source>
</evidence>
<keyword evidence="7" id="KW-0406">Ion transport</keyword>
<keyword evidence="8 9" id="KW-0472">Membrane</keyword>
<evidence type="ECO:0000313" key="13">
    <source>
        <dbReference type="EMBL" id="TBW73430.1"/>
    </source>
</evidence>
<dbReference type="EMBL" id="SCHB01000001">
    <property type="protein sequence ID" value="TBW73430.1"/>
    <property type="molecule type" value="Genomic_DNA"/>
</dbReference>
<feature type="domain" description="ABC transmembrane type-1" evidence="10">
    <location>
        <begin position="98"/>
        <end position="294"/>
    </location>
</feature>
<feature type="transmembrane region" description="Helical" evidence="9">
    <location>
        <begin position="173"/>
        <end position="194"/>
    </location>
</feature>
<dbReference type="STRING" id="28035.B6N84_02890"/>
<name>A0A133QAA6_STALU</name>
<keyword evidence="6 9" id="KW-1133">Transmembrane helix</keyword>
<dbReference type="InterPro" id="IPR045621">
    <property type="entry name" value="BPD_transp_1_N"/>
</dbReference>
<dbReference type="GO" id="GO:0005886">
    <property type="term" value="C:plasma membrane"/>
    <property type="evidence" value="ECO:0007669"/>
    <property type="project" value="UniProtKB-SubCell"/>
</dbReference>
<evidence type="ECO:0000256" key="6">
    <source>
        <dbReference type="ARBA" id="ARBA00022989"/>
    </source>
</evidence>
<dbReference type="eggNOG" id="COG0601">
    <property type="taxonomic scope" value="Bacteria"/>
</dbReference>
<feature type="transmembrane region" description="Helical" evidence="9">
    <location>
        <begin position="275"/>
        <end position="298"/>
    </location>
</feature>
<dbReference type="Proteomes" id="UP000070063">
    <property type="component" value="Unassembled WGS sequence"/>
</dbReference>
<dbReference type="InterPro" id="IPR035906">
    <property type="entry name" value="MetI-like_sf"/>
</dbReference>
<dbReference type="Proteomes" id="UP000325462">
    <property type="component" value="Chromosome"/>
</dbReference>
<evidence type="ECO:0000313" key="15">
    <source>
        <dbReference type="Proteomes" id="UP000293637"/>
    </source>
</evidence>
<dbReference type="PROSITE" id="PS50928">
    <property type="entry name" value="ABC_TM1"/>
    <property type="match status" value="1"/>
</dbReference>
<organism evidence="13 15">
    <name type="scientific">Staphylococcus lugdunensis</name>
    <dbReference type="NCBI Taxonomy" id="28035"/>
    <lineage>
        <taxon>Bacteria</taxon>
        <taxon>Bacillati</taxon>
        <taxon>Bacillota</taxon>
        <taxon>Bacilli</taxon>
        <taxon>Bacillales</taxon>
        <taxon>Staphylococcaceae</taxon>
        <taxon>Staphylococcus</taxon>
    </lineage>
</organism>
<comment type="subcellular location">
    <subcellularLocation>
        <location evidence="1 9">Cell membrane</location>
        <topology evidence="1 9">Multi-pass membrane protein</topology>
    </subcellularLocation>
</comment>
<reference evidence="13 15" key="2">
    <citation type="journal article" date="2019" name="Sci. Transl. Med.">
        <title>Quorum sensing between bacterial species on the skin protects against epidermal injury in atopic dermatitis.</title>
        <authorList>
            <person name="Williams M.R."/>
        </authorList>
    </citation>
    <scope>NUCLEOTIDE SEQUENCE [LARGE SCALE GENOMIC DNA]</scope>
    <source>
        <strain evidence="13 15">E7</strain>
    </source>
</reference>
<protein>
    <submittedName>
        <fullName evidence="13">ABC transporter permease</fullName>
    </submittedName>
    <submittedName>
        <fullName evidence="11">ABC transporter, permease protein</fullName>
    </submittedName>
</protein>
<dbReference type="Pfam" id="PF19300">
    <property type="entry name" value="BPD_transp_1_N"/>
    <property type="match status" value="1"/>
</dbReference>
<accession>A0A133QAA6</accession>
<feature type="transmembrane region" description="Helical" evidence="9">
    <location>
        <begin position="136"/>
        <end position="158"/>
    </location>
</feature>
<feature type="transmembrane region" description="Helical" evidence="9">
    <location>
        <begin position="104"/>
        <end position="124"/>
    </location>
</feature>
<dbReference type="Pfam" id="PF00528">
    <property type="entry name" value="BPD_transp_1"/>
    <property type="match status" value="1"/>
</dbReference>
<evidence type="ECO:0000313" key="14">
    <source>
        <dbReference type="Proteomes" id="UP000070063"/>
    </source>
</evidence>
<evidence type="ECO:0000256" key="8">
    <source>
        <dbReference type="ARBA" id="ARBA00023136"/>
    </source>
</evidence>
<evidence type="ECO:0000256" key="2">
    <source>
        <dbReference type="ARBA" id="ARBA00022448"/>
    </source>
</evidence>
<dbReference type="AlphaFoldDB" id="A0A133QAA6"/>
<dbReference type="EMBL" id="LRQI01000022">
    <property type="protein sequence ID" value="KXA39802.1"/>
    <property type="molecule type" value="Genomic_DNA"/>
</dbReference>
<evidence type="ECO:0000259" key="10">
    <source>
        <dbReference type="PROSITE" id="PS50928"/>
    </source>
</evidence>
<keyword evidence="7" id="KW-0921">Nickel transport</keyword>
<evidence type="ECO:0000256" key="5">
    <source>
        <dbReference type="ARBA" id="ARBA00022692"/>
    </source>
</evidence>
<dbReference type="GeneID" id="58091329"/>
<dbReference type="InterPro" id="IPR000515">
    <property type="entry name" value="MetI-like"/>
</dbReference>
<gene>
    <name evidence="13" type="ORF">EQ812_01100</name>
    <name evidence="12" type="ORF">FO454_00570</name>
    <name evidence="11" type="ORF">HMPREF3225_00500</name>
</gene>
<sequence length="319" mass="36413">MINIVKHIIKLMIYLLIISFILFILLENTTGNPAIQYLHEHGVAQITQERIKFAQDKLGLSQALPVRYVQWVGNACTGNLGTSFSNGEPVTERIIKATAPTLKLILGSAMILFPLGYIIGYICGNHPNHLWSKVTTRIAQIITSLPEYWLAIIFIYYFGVKWHLFPFVGSNSWAYFVLPITILVLVEGSHMILLSSHLFEQTLYSQPYQLAQLRHFKLKDRIYLQLKEILAPLLTITINNFIHLFSRIIILEVIFSISGLGKLLINGINMRDYPLIQGILMMIIFIILLLNFFGDILLEKSDPRLKMSKTLGGHITYEN</sequence>
<dbReference type="CDD" id="cd06261">
    <property type="entry name" value="TM_PBP2"/>
    <property type="match status" value="1"/>
</dbReference>
<proteinExistence type="inferred from homology"/>
<dbReference type="Proteomes" id="UP000293637">
    <property type="component" value="Unassembled WGS sequence"/>
</dbReference>
<dbReference type="PANTHER" id="PTHR43163:SF6">
    <property type="entry name" value="DIPEPTIDE TRANSPORT SYSTEM PERMEASE PROTEIN DPPB-RELATED"/>
    <property type="match status" value="1"/>
</dbReference>
<comment type="similarity">
    <text evidence="9">Belongs to the binding-protein-dependent transport system permease family.</text>
</comment>
<keyword evidence="3" id="KW-1003">Cell membrane</keyword>
<feature type="transmembrane region" description="Helical" evidence="9">
    <location>
        <begin position="7"/>
        <end position="26"/>
    </location>
</feature>
<dbReference type="RefSeq" id="WP_002460247.1">
    <property type="nucleotide sequence ID" value="NZ_CAXOPE010000003.1"/>
</dbReference>
<reference evidence="11 14" key="1">
    <citation type="submission" date="2016-01" db="EMBL/GenBank/DDBJ databases">
        <authorList>
            <person name="Mitreva M."/>
            <person name="Pepin K.H."/>
            <person name="Mihindukulasuriya K.A."/>
            <person name="Fulton R."/>
            <person name="Fronick C."/>
            <person name="O'Laughlin M."/>
            <person name="Miner T."/>
            <person name="Herter B."/>
            <person name="Rosa B.A."/>
            <person name="Cordes M."/>
            <person name="Tomlinson C."/>
            <person name="Wollam A."/>
            <person name="Palsikar V.B."/>
            <person name="Mardis E.R."/>
            <person name="Wilson R.K."/>
        </authorList>
    </citation>
    <scope>NUCLEOTIDE SEQUENCE [LARGE SCALE GENOMIC DNA]</scope>
    <source>
        <strain evidence="11 14">MJR7738</strain>
    </source>
</reference>
<evidence type="ECO:0000313" key="12">
    <source>
        <dbReference type="EMBL" id="QEX37479.1"/>
    </source>
</evidence>
<keyword evidence="16" id="KW-1185">Reference proteome</keyword>
<dbReference type="PANTHER" id="PTHR43163">
    <property type="entry name" value="DIPEPTIDE TRANSPORT SYSTEM PERMEASE PROTEIN DPPB-RELATED"/>
    <property type="match status" value="1"/>
</dbReference>
<keyword evidence="2 9" id="KW-0813">Transport</keyword>
<evidence type="ECO:0000256" key="4">
    <source>
        <dbReference type="ARBA" id="ARBA00022596"/>
    </source>
</evidence>
<dbReference type="GO" id="GO:0055085">
    <property type="term" value="P:transmembrane transport"/>
    <property type="evidence" value="ECO:0007669"/>
    <property type="project" value="InterPro"/>
</dbReference>
<evidence type="ECO:0000256" key="9">
    <source>
        <dbReference type="RuleBase" id="RU363032"/>
    </source>
</evidence>
<keyword evidence="4" id="KW-0533">Nickel</keyword>
<dbReference type="Gene3D" id="1.10.3720.10">
    <property type="entry name" value="MetI-like"/>
    <property type="match status" value="1"/>
</dbReference>
<evidence type="ECO:0000256" key="1">
    <source>
        <dbReference type="ARBA" id="ARBA00004651"/>
    </source>
</evidence>
<evidence type="ECO:0000256" key="7">
    <source>
        <dbReference type="ARBA" id="ARBA00023112"/>
    </source>
</evidence>
<evidence type="ECO:0000313" key="16">
    <source>
        <dbReference type="Proteomes" id="UP000325462"/>
    </source>
</evidence>
<dbReference type="SUPFAM" id="SSF161098">
    <property type="entry name" value="MetI-like"/>
    <property type="match status" value="1"/>
</dbReference>
<dbReference type="EMBL" id="CP041722">
    <property type="protein sequence ID" value="QEX37479.1"/>
    <property type="molecule type" value="Genomic_DNA"/>
</dbReference>
<evidence type="ECO:0000313" key="11">
    <source>
        <dbReference type="EMBL" id="KXA39802.1"/>
    </source>
</evidence>
<dbReference type="OMA" id="HMLRMTR"/>
<keyword evidence="5 9" id="KW-0812">Transmembrane</keyword>
<dbReference type="GO" id="GO:0015675">
    <property type="term" value="P:nickel cation transport"/>
    <property type="evidence" value="ECO:0007669"/>
    <property type="project" value="UniProtKB-KW"/>
</dbReference>